<evidence type="ECO:0000256" key="2">
    <source>
        <dbReference type="ARBA" id="ARBA00022692"/>
    </source>
</evidence>
<protein>
    <submittedName>
        <fullName evidence="8">Late embryogenesis abundant protein, LEA-14</fullName>
    </submittedName>
</protein>
<evidence type="ECO:0000256" key="4">
    <source>
        <dbReference type="ARBA" id="ARBA00023136"/>
    </source>
</evidence>
<dbReference type="InterPro" id="IPR044839">
    <property type="entry name" value="NDR1-like"/>
</dbReference>
<reference evidence="8" key="1">
    <citation type="submission" date="2023-02" db="EMBL/GenBank/DDBJ databases">
        <title>Genome of toxic invasive species Heracleum sosnowskyi carries increased number of genes despite the absence of recent whole-genome duplications.</title>
        <authorList>
            <person name="Schelkunov M."/>
            <person name="Shtratnikova V."/>
            <person name="Makarenko M."/>
            <person name="Klepikova A."/>
            <person name="Omelchenko D."/>
            <person name="Novikova G."/>
            <person name="Obukhova E."/>
            <person name="Bogdanov V."/>
            <person name="Penin A."/>
            <person name="Logacheva M."/>
        </authorList>
    </citation>
    <scope>NUCLEOTIDE SEQUENCE</scope>
    <source>
        <strain evidence="8">Hsosn_3</strain>
        <tissue evidence="8">Leaf</tissue>
    </source>
</reference>
<evidence type="ECO:0000313" key="8">
    <source>
        <dbReference type="EMBL" id="KAK1362407.1"/>
    </source>
</evidence>
<accession>A0AAD8H703</accession>
<comment type="caution">
    <text evidence="8">The sequence shown here is derived from an EMBL/GenBank/DDBJ whole genome shotgun (WGS) entry which is preliminary data.</text>
</comment>
<keyword evidence="3 6" id="KW-1133">Transmembrane helix</keyword>
<evidence type="ECO:0000256" key="1">
    <source>
        <dbReference type="ARBA" id="ARBA00004167"/>
    </source>
</evidence>
<sequence length="267" mass="30157">MLPPPSPPLLPPPPPPPLLLQPPPTPPPFPLTPPPQKLRVPPRHQLVLSKKGINQKNVQAELLGSGRKTRVQPLLRPPRRTNPLIWFCAILCLIFSLTLIVSGILTLIVFLDIKPRKPLLDTPNASLSVIYFDSPENLNSDFTFLANFSNPNKKLDVRIEYLEIELYFSDSLLASQVLPPFSQKPKEAKLISVRFISSLVYLPPKVALELQKQVVGNKVAYNIRGTFKVRVSFGLIHFHYWLHRRCQLELTSPPTGILITRSCKTKR</sequence>
<gene>
    <name evidence="8" type="ORF">POM88_046881</name>
</gene>
<dbReference type="Pfam" id="PF03168">
    <property type="entry name" value="LEA_2"/>
    <property type="match status" value="1"/>
</dbReference>
<dbReference type="GO" id="GO:0005886">
    <property type="term" value="C:plasma membrane"/>
    <property type="evidence" value="ECO:0007669"/>
    <property type="project" value="TreeGrafter"/>
</dbReference>
<evidence type="ECO:0000256" key="3">
    <source>
        <dbReference type="ARBA" id="ARBA00022989"/>
    </source>
</evidence>
<dbReference type="GO" id="GO:0098542">
    <property type="term" value="P:defense response to other organism"/>
    <property type="evidence" value="ECO:0007669"/>
    <property type="project" value="InterPro"/>
</dbReference>
<evidence type="ECO:0000256" key="6">
    <source>
        <dbReference type="SAM" id="Phobius"/>
    </source>
</evidence>
<feature type="domain" description="Late embryogenesis abundant protein LEA-2 subgroup" evidence="7">
    <location>
        <begin position="149"/>
        <end position="239"/>
    </location>
</feature>
<keyword evidence="2 6" id="KW-0812">Transmembrane</keyword>
<dbReference type="InterPro" id="IPR004864">
    <property type="entry name" value="LEA_2"/>
</dbReference>
<keyword evidence="4 6" id="KW-0472">Membrane</keyword>
<dbReference type="PANTHER" id="PTHR31234">
    <property type="entry name" value="LATE EMBRYOGENESIS ABUNDANT (LEA) HYDROXYPROLINE-RICH GLYCOPROTEIN FAMILY"/>
    <property type="match status" value="1"/>
</dbReference>
<evidence type="ECO:0000313" key="9">
    <source>
        <dbReference type="Proteomes" id="UP001237642"/>
    </source>
</evidence>
<name>A0AAD8H703_9APIA</name>
<organism evidence="8 9">
    <name type="scientific">Heracleum sosnowskyi</name>
    <dbReference type="NCBI Taxonomy" id="360622"/>
    <lineage>
        <taxon>Eukaryota</taxon>
        <taxon>Viridiplantae</taxon>
        <taxon>Streptophyta</taxon>
        <taxon>Embryophyta</taxon>
        <taxon>Tracheophyta</taxon>
        <taxon>Spermatophyta</taxon>
        <taxon>Magnoliopsida</taxon>
        <taxon>eudicotyledons</taxon>
        <taxon>Gunneridae</taxon>
        <taxon>Pentapetalae</taxon>
        <taxon>asterids</taxon>
        <taxon>campanulids</taxon>
        <taxon>Apiales</taxon>
        <taxon>Apiaceae</taxon>
        <taxon>Apioideae</taxon>
        <taxon>apioid superclade</taxon>
        <taxon>Tordylieae</taxon>
        <taxon>Tordyliinae</taxon>
        <taxon>Heracleum</taxon>
    </lineage>
</organism>
<feature type="transmembrane region" description="Helical" evidence="6">
    <location>
        <begin position="84"/>
        <end position="111"/>
    </location>
</feature>
<dbReference type="AlphaFoldDB" id="A0AAD8H703"/>
<proteinExistence type="predicted"/>
<evidence type="ECO:0000256" key="5">
    <source>
        <dbReference type="SAM" id="MobiDB-lite"/>
    </source>
</evidence>
<dbReference type="Proteomes" id="UP001237642">
    <property type="component" value="Unassembled WGS sequence"/>
</dbReference>
<keyword evidence="9" id="KW-1185">Reference proteome</keyword>
<evidence type="ECO:0000259" key="7">
    <source>
        <dbReference type="Pfam" id="PF03168"/>
    </source>
</evidence>
<dbReference type="Gene3D" id="2.60.40.1820">
    <property type="match status" value="1"/>
</dbReference>
<dbReference type="EMBL" id="JAUIZM010000010">
    <property type="protein sequence ID" value="KAK1362407.1"/>
    <property type="molecule type" value="Genomic_DNA"/>
</dbReference>
<dbReference type="PANTHER" id="PTHR31234:SF42">
    <property type="entry name" value="LATE EMBRYOGENESIS ABUNDANT (LEA) HYDROXYPROLINE-RICH GLYCOPROTEIN FAMILY"/>
    <property type="match status" value="1"/>
</dbReference>
<feature type="region of interest" description="Disordered" evidence="5">
    <location>
        <begin position="1"/>
        <end position="36"/>
    </location>
</feature>
<reference evidence="8" key="2">
    <citation type="submission" date="2023-05" db="EMBL/GenBank/DDBJ databases">
        <authorList>
            <person name="Schelkunov M.I."/>
        </authorList>
    </citation>
    <scope>NUCLEOTIDE SEQUENCE</scope>
    <source>
        <strain evidence="8">Hsosn_3</strain>
        <tissue evidence="8">Leaf</tissue>
    </source>
</reference>
<comment type="subcellular location">
    <subcellularLocation>
        <location evidence="1">Membrane</location>
        <topology evidence="1">Single-pass membrane protein</topology>
    </subcellularLocation>
</comment>